<organism evidence="1 2">
    <name type="scientific">Caerostris extrusa</name>
    <name type="common">Bark spider</name>
    <name type="synonym">Caerostris bankana</name>
    <dbReference type="NCBI Taxonomy" id="172846"/>
    <lineage>
        <taxon>Eukaryota</taxon>
        <taxon>Metazoa</taxon>
        <taxon>Ecdysozoa</taxon>
        <taxon>Arthropoda</taxon>
        <taxon>Chelicerata</taxon>
        <taxon>Arachnida</taxon>
        <taxon>Araneae</taxon>
        <taxon>Araneomorphae</taxon>
        <taxon>Entelegynae</taxon>
        <taxon>Araneoidea</taxon>
        <taxon>Araneidae</taxon>
        <taxon>Caerostris</taxon>
    </lineage>
</organism>
<reference evidence="1 2" key="1">
    <citation type="submission" date="2021-06" db="EMBL/GenBank/DDBJ databases">
        <title>Caerostris extrusa draft genome.</title>
        <authorList>
            <person name="Kono N."/>
            <person name="Arakawa K."/>
        </authorList>
    </citation>
    <scope>NUCLEOTIDE SEQUENCE [LARGE SCALE GENOMIC DNA]</scope>
</reference>
<dbReference type="AlphaFoldDB" id="A0AAV4PA09"/>
<dbReference type="Proteomes" id="UP001054945">
    <property type="component" value="Unassembled WGS sequence"/>
</dbReference>
<dbReference type="EMBL" id="BPLR01004305">
    <property type="protein sequence ID" value="GIX93853.1"/>
    <property type="molecule type" value="Genomic_DNA"/>
</dbReference>
<proteinExistence type="predicted"/>
<evidence type="ECO:0000313" key="2">
    <source>
        <dbReference type="Proteomes" id="UP001054945"/>
    </source>
</evidence>
<name>A0AAV4PA09_CAEEX</name>
<comment type="caution">
    <text evidence="1">The sequence shown here is derived from an EMBL/GenBank/DDBJ whole genome shotgun (WGS) entry which is preliminary data.</text>
</comment>
<keyword evidence="2" id="KW-1185">Reference proteome</keyword>
<protein>
    <submittedName>
        <fullName evidence="1">Uncharacterized protein</fullName>
    </submittedName>
</protein>
<sequence length="75" mass="8923">MQIITLAFRDQYLKREVMERVSSISPQPLIRSWLQSNMKVRTFKFNHPERAQDLILKVTPEIGHCHQHLPTDRLV</sequence>
<accession>A0AAV4PA09</accession>
<evidence type="ECO:0000313" key="1">
    <source>
        <dbReference type="EMBL" id="GIX93853.1"/>
    </source>
</evidence>
<gene>
    <name evidence="1" type="ORF">CEXT_614701</name>
</gene>